<feature type="compositionally biased region" description="Basic and acidic residues" evidence="1">
    <location>
        <begin position="45"/>
        <end position="62"/>
    </location>
</feature>
<dbReference type="PROSITE" id="PS51257">
    <property type="entry name" value="PROKAR_LIPOPROTEIN"/>
    <property type="match status" value="1"/>
</dbReference>
<accession>A0A2M8RWB5</accession>
<sequence length="204" mass="22267">MNKLTTLSAAALLALALTGCDKAAEAPKTDKPVAEVKQEAPAAEVKQDTVKAEEPKAEEPKADNTAQDVNAAAEYKKLVDWEVVQGQKLEGLAAQVQADLQTALQKNDPALLEKTLNDYSAQLDGVIKEFDGLNFQSDEIKNLAAKKKDYYRLSSEGLAMTINTMLKPSDEAQKALQQHVETLQKMAMEIDGLDKAFAQKYSQQ</sequence>
<dbReference type="Proteomes" id="UP000230282">
    <property type="component" value="Unassembled WGS sequence"/>
</dbReference>
<evidence type="ECO:0000256" key="1">
    <source>
        <dbReference type="SAM" id="MobiDB-lite"/>
    </source>
</evidence>
<name>A0A2M8RWB5_9PAST</name>
<keyword evidence="2" id="KW-0732">Signal</keyword>
<dbReference type="EMBL" id="PHGZ01000011">
    <property type="protein sequence ID" value="PJG83182.1"/>
    <property type="molecule type" value="Genomic_DNA"/>
</dbReference>
<feature type="region of interest" description="Disordered" evidence="1">
    <location>
        <begin position="24"/>
        <end position="66"/>
    </location>
</feature>
<evidence type="ECO:0008006" key="5">
    <source>
        <dbReference type="Google" id="ProtNLM"/>
    </source>
</evidence>
<evidence type="ECO:0000313" key="4">
    <source>
        <dbReference type="Proteomes" id="UP000230282"/>
    </source>
</evidence>
<proteinExistence type="predicted"/>
<protein>
    <recommendedName>
        <fullName evidence="5">Lipoprotein HlpB</fullName>
    </recommendedName>
</protein>
<keyword evidence="4" id="KW-1185">Reference proteome</keyword>
<comment type="caution">
    <text evidence="3">The sequence shown here is derived from an EMBL/GenBank/DDBJ whole genome shotgun (WGS) entry which is preliminary data.</text>
</comment>
<evidence type="ECO:0000313" key="3">
    <source>
        <dbReference type="EMBL" id="PJG83182.1"/>
    </source>
</evidence>
<gene>
    <name evidence="3" type="ORF">CVP04_05235</name>
</gene>
<feature type="compositionally biased region" description="Basic and acidic residues" evidence="1">
    <location>
        <begin position="24"/>
        <end position="38"/>
    </location>
</feature>
<evidence type="ECO:0000256" key="2">
    <source>
        <dbReference type="SAM" id="SignalP"/>
    </source>
</evidence>
<organism evidence="3 4">
    <name type="scientific">Caviibacterium pharyngocola</name>
    <dbReference type="NCBI Taxonomy" id="28159"/>
    <lineage>
        <taxon>Bacteria</taxon>
        <taxon>Pseudomonadati</taxon>
        <taxon>Pseudomonadota</taxon>
        <taxon>Gammaproteobacteria</taxon>
        <taxon>Pasteurellales</taxon>
        <taxon>Pasteurellaceae</taxon>
        <taxon>Caviibacterium</taxon>
    </lineage>
</organism>
<dbReference type="RefSeq" id="WP_100296468.1">
    <property type="nucleotide sequence ID" value="NZ_PHGZ01000011.1"/>
</dbReference>
<dbReference type="AlphaFoldDB" id="A0A2M8RWB5"/>
<reference evidence="3 4" key="1">
    <citation type="submission" date="2017-11" db="EMBL/GenBank/DDBJ databases">
        <title>Reclassification of Bisgaard taxon 5 as Caviibacterium pharyngocola gen. nov., sp. nov.</title>
        <authorList>
            <person name="Christensen H."/>
        </authorList>
    </citation>
    <scope>NUCLEOTIDE SEQUENCE [LARGE SCALE GENOMIC DNA]</scope>
    <source>
        <strain evidence="3 4">7_3</strain>
    </source>
</reference>
<feature type="chain" id="PRO_5014779823" description="Lipoprotein HlpB" evidence="2">
    <location>
        <begin position="24"/>
        <end position="204"/>
    </location>
</feature>
<feature type="signal peptide" evidence="2">
    <location>
        <begin position="1"/>
        <end position="23"/>
    </location>
</feature>